<dbReference type="EMBL" id="KV919266">
    <property type="protein sequence ID" value="OSX70386.1"/>
    <property type="molecule type" value="Genomic_DNA"/>
</dbReference>
<gene>
    <name evidence="4" type="ORF">BU14_0771s0003</name>
</gene>
<dbReference type="PROSITE" id="PS51186">
    <property type="entry name" value="GNAT"/>
    <property type="match status" value="1"/>
</dbReference>
<feature type="non-terminal residue" evidence="4">
    <location>
        <position position="1"/>
    </location>
</feature>
<feature type="region of interest" description="Disordered" evidence="2">
    <location>
        <begin position="1"/>
        <end position="29"/>
    </location>
</feature>
<organism evidence="4 5">
    <name type="scientific">Porphyra umbilicalis</name>
    <name type="common">Purple laver</name>
    <name type="synonym">Red alga</name>
    <dbReference type="NCBI Taxonomy" id="2786"/>
    <lineage>
        <taxon>Eukaryota</taxon>
        <taxon>Rhodophyta</taxon>
        <taxon>Bangiophyceae</taxon>
        <taxon>Bangiales</taxon>
        <taxon>Bangiaceae</taxon>
        <taxon>Porphyra</taxon>
    </lineage>
</organism>
<dbReference type="Gene3D" id="3.40.630.30">
    <property type="match status" value="1"/>
</dbReference>
<feature type="domain" description="N-acetyltransferase" evidence="3">
    <location>
        <begin position="1"/>
        <end position="116"/>
    </location>
</feature>
<evidence type="ECO:0000259" key="3">
    <source>
        <dbReference type="PROSITE" id="PS51186"/>
    </source>
</evidence>
<dbReference type="InterPro" id="IPR016181">
    <property type="entry name" value="Acyl_CoA_acyltransferase"/>
</dbReference>
<accession>A0A1X6NPG2</accession>
<dbReference type="InterPro" id="IPR050769">
    <property type="entry name" value="NAT_camello-type"/>
</dbReference>
<reference evidence="4 5" key="1">
    <citation type="submission" date="2017-03" db="EMBL/GenBank/DDBJ databases">
        <title>WGS assembly of Porphyra umbilicalis.</title>
        <authorList>
            <person name="Brawley S.H."/>
            <person name="Blouin N.A."/>
            <person name="Ficko-Blean E."/>
            <person name="Wheeler G.L."/>
            <person name="Lohr M."/>
            <person name="Goodson H.V."/>
            <person name="Jenkins J.W."/>
            <person name="Blaby-Haas C.E."/>
            <person name="Helliwell K.E."/>
            <person name="Chan C."/>
            <person name="Marriage T."/>
            <person name="Bhattacharya D."/>
            <person name="Klein A.S."/>
            <person name="Badis Y."/>
            <person name="Brodie J."/>
            <person name="Cao Y."/>
            <person name="Collen J."/>
            <person name="Dittami S.M."/>
            <person name="Gachon C.M."/>
            <person name="Green B.R."/>
            <person name="Karpowicz S."/>
            <person name="Kim J.W."/>
            <person name="Kudahl U."/>
            <person name="Lin S."/>
            <person name="Michel G."/>
            <person name="Mittag M."/>
            <person name="Olson B.J."/>
            <person name="Pangilinan J."/>
            <person name="Peng Y."/>
            <person name="Qiu H."/>
            <person name="Shu S."/>
            <person name="Singer J.T."/>
            <person name="Smith A.G."/>
            <person name="Sprecher B.N."/>
            <person name="Wagner V."/>
            <person name="Wang W."/>
            <person name="Wang Z.-Y."/>
            <person name="Yan J."/>
            <person name="Yarish C."/>
            <person name="Zoeuner-Riek S."/>
            <person name="Zhuang Y."/>
            <person name="Zou Y."/>
            <person name="Lindquist E.A."/>
            <person name="Grimwood J."/>
            <person name="Barry K."/>
            <person name="Rokhsar D.S."/>
            <person name="Schmutz J."/>
            <person name="Stiller J.W."/>
            <person name="Grossman A.R."/>
            <person name="Prochnik S.E."/>
        </authorList>
    </citation>
    <scope>NUCLEOTIDE SEQUENCE [LARGE SCALE GENOMIC DNA]</scope>
    <source>
        <strain evidence="4">4086291</strain>
    </source>
</reference>
<dbReference type="PANTHER" id="PTHR13947">
    <property type="entry name" value="GNAT FAMILY N-ACETYLTRANSFERASE"/>
    <property type="match status" value="1"/>
</dbReference>
<sequence length="123" mass="12619">VPTGGATDRHGGRGHPPPPAPPPPPPPAVELMRMAVAPAARRRGVGRSLVRALEAAAAADGVCRVHLATLSSMVPAVRLYEACGYRVAARVPLADLPPPDGIDVPVDEVTMERWLGEGGRGGG</sequence>
<proteinExistence type="predicted"/>
<feature type="compositionally biased region" description="Pro residues" evidence="2">
    <location>
        <begin position="15"/>
        <end position="28"/>
    </location>
</feature>
<protein>
    <recommendedName>
        <fullName evidence="3">N-acetyltransferase domain-containing protein</fullName>
    </recommendedName>
</protein>
<evidence type="ECO:0000256" key="2">
    <source>
        <dbReference type="SAM" id="MobiDB-lite"/>
    </source>
</evidence>
<dbReference type="InterPro" id="IPR000182">
    <property type="entry name" value="GNAT_dom"/>
</dbReference>
<dbReference type="Proteomes" id="UP000218209">
    <property type="component" value="Unassembled WGS sequence"/>
</dbReference>
<evidence type="ECO:0000256" key="1">
    <source>
        <dbReference type="ARBA" id="ARBA00022679"/>
    </source>
</evidence>
<evidence type="ECO:0000313" key="5">
    <source>
        <dbReference type="Proteomes" id="UP000218209"/>
    </source>
</evidence>
<dbReference type="Pfam" id="PF00583">
    <property type="entry name" value="Acetyltransf_1"/>
    <property type="match status" value="1"/>
</dbReference>
<keyword evidence="1" id="KW-0808">Transferase</keyword>
<keyword evidence="5" id="KW-1185">Reference proteome</keyword>
<dbReference type="CDD" id="cd04301">
    <property type="entry name" value="NAT_SF"/>
    <property type="match status" value="1"/>
</dbReference>
<dbReference type="AlphaFoldDB" id="A0A1X6NPG2"/>
<dbReference type="SUPFAM" id="SSF55729">
    <property type="entry name" value="Acyl-CoA N-acyltransferases (Nat)"/>
    <property type="match status" value="1"/>
</dbReference>
<dbReference type="GO" id="GO:0008080">
    <property type="term" value="F:N-acetyltransferase activity"/>
    <property type="evidence" value="ECO:0007669"/>
    <property type="project" value="InterPro"/>
</dbReference>
<dbReference type="PANTHER" id="PTHR13947:SF37">
    <property type="entry name" value="LD18367P"/>
    <property type="match status" value="1"/>
</dbReference>
<evidence type="ECO:0000313" key="4">
    <source>
        <dbReference type="EMBL" id="OSX70386.1"/>
    </source>
</evidence>
<name>A0A1X6NPG2_PORUM</name>